<accession>A0A1R3GIS3</accession>
<dbReference type="AlphaFoldDB" id="A0A1R3GIS3"/>
<protein>
    <recommendedName>
        <fullName evidence="3">RNase H type-1 domain-containing protein</fullName>
    </recommendedName>
</protein>
<evidence type="ECO:0000313" key="1">
    <source>
        <dbReference type="EMBL" id="OMO57966.1"/>
    </source>
</evidence>
<gene>
    <name evidence="1" type="ORF">CCACVL1_25632</name>
</gene>
<organism evidence="1 2">
    <name type="scientific">Corchorus capsularis</name>
    <name type="common">Jute</name>
    <dbReference type="NCBI Taxonomy" id="210143"/>
    <lineage>
        <taxon>Eukaryota</taxon>
        <taxon>Viridiplantae</taxon>
        <taxon>Streptophyta</taxon>
        <taxon>Embryophyta</taxon>
        <taxon>Tracheophyta</taxon>
        <taxon>Spermatophyta</taxon>
        <taxon>Magnoliopsida</taxon>
        <taxon>eudicotyledons</taxon>
        <taxon>Gunneridae</taxon>
        <taxon>Pentapetalae</taxon>
        <taxon>rosids</taxon>
        <taxon>malvids</taxon>
        <taxon>Malvales</taxon>
        <taxon>Malvaceae</taxon>
        <taxon>Grewioideae</taxon>
        <taxon>Apeibeae</taxon>
        <taxon>Corchorus</taxon>
    </lineage>
</organism>
<evidence type="ECO:0000313" key="2">
    <source>
        <dbReference type="Proteomes" id="UP000188268"/>
    </source>
</evidence>
<dbReference type="OrthoDB" id="1436258at2759"/>
<proteinExistence type="predicted"/>
<dbReference type="EMBL" id="AWWV01014269">
    <property type="protein sequence ID" value="OMO57966.1"/>
    <property type="molecule type" value="Genomic_DNA"/>
</dbReference>
<sequence>MTIIEEGWVREVRHVSRERNRCADFLANLVNSNQLGTSVFWEPPAGLAWLVEQDIDGPPIVRS</sequence>
<keyword evidence="2" id="KW-1185">Reference proteome</keyword>
<name>A0A1R3GIS3_COCAP</name>
<reference evidence="1 2" key="1">
    <citation type="submission" date="2013-09" db="EMBL/GenBank/DDBJ databases">
        <title>Corchorus capsularis genome sequencing.</title>
        <authorList>
            <person name="Alam M."/>
            <person name="Haque M.S."/>
            <person name="Islam M.S."/>
            <person name="Emdad E.M."/>
            <person name="Islam M.M."/>
            <person name="Ahmed B."/>
            <person name="Halim A."/>
            <person name="Hossen Q.M.M."/>
            <person name="Hossain M.Z."/>
            <person name="Ahmed R."/>
            <person name="Khan M.M."/>
            <person name="Islam R."/>
            <person name="Rashid M.M."/>
            <person name="Khan S.A."/>
            <person name="Rahman M.S."/>
            <person name="Alam M."/>
        </authorList>
    </citation>
    <scope>NUCLEOTIDE SEQUENCE [LARGE SCALE GENOMIC DNA]</scope>
    <source>
        <strain evidence="2">cv. CVL-1</strain>
        <tissue evidence="1">Whole seedling</tissue>
    </source>
</reference>
<evidence type="ECO:0008006" key="3">
    <source>
        <dbReference type="Google" id="ProtNLM"/>
    </source>
</evidence>
<dbReference type="Proteomes" id="UP000188268">
    <property type="component" value="Unassembled WGS sequence"/>
</dbReference>
<dbReference type="Gramene" id="OMO57966">
    <property type="protein sequence ID" value="OMO57966"/>
    <property type="gene ID" value="CCACVL1_25632"/>
</dbReference>
<comment type="caution">
    <text evidence="1">The sequence shown here is derived from an EMBL/GenBank/DDBJ whole genome shotgun (WGS) entry which is preliminary data.</text>
</comment>